<feature type="signal peptide" evidence="1">
    <location>
        <begin position="1"/>
        <end position="22"/>
    </location>
</feature>
<dbReference type="GeneID" id="108020024"/>
<reference evidence="3" key="1">
    <citation type="submission" date="2025-08" db="UniProtKB">
        <authorList>
            <consortium name="RefSeq"/>
        </authorList>
    </citation>
    <scope>IDENTIFICATION</scope>
</reference>
<dbReference type="PANTHER" id="PTHR20898:SF0">
    <property type="entry name" value="DAEDALUS ON 3-RELATED"/>
    <property type="match status" value="1"/>
</dbReference>
<dbReference type="RefSeq" id="XP_036672415.1">
    <property type="nucleotide sequence ID" value="XM_036816520.3"/>
</dbReference>
<dbReference type="SMART" id="SM00697">
    <property type="entry name" value="DM8"/>
    <property type="match status" value="1"/>
</dbReference>
<evidence type="ECO:0000313" key="2">
    <source>
        <dbReference type="Proteomes" id="UP001652628"/>
    </source>
</evidence>
<accession>A0AB40A6F9</accession>
<dbReference type="PANTHER" id="PTHR20898">
    <property type="entry name" value="DAEDALUS ON 3-RELATED-RELATED"/>
    <property type="match status" value="1"/>
</dbReference>
<organism evidence="2 3">
    <name type="scientific">Drosophila suzukii</name>
    <name type="common">Spotted-wing drosophila fruit fly</name>
    <dbReference type="NCBI Taxonomy" id="28584"/>
    <lineage>
        <taxon>Eukaryota</taxon>
        <taxon>Metazoa</taxon>
        <taxon>Ecdysozoa</taxon>
        <taxon>Arthropoda</taxon>
        <taxon>Hexapoda</taxon>
        <taxon>Insecta</taxon>
        <taxon>Pterygota</taxon>
        <taxon>Neoptera</taxon>
        <taxon>Endopterygota</taxon>
        <taxon>Diptera</taxon>
        <taxon>Brachycera</taxon>
        <taxon>Muscomorpha</taxon>
        <taxon>Ephydroidea</taxon>
        <taxon>Drosophilidae</taxon>
        <taxon>Drosophila</taxon>
        <taxon>Sophophora</taxon>
    </lineage>
</organism>
<proteinExistence type="predicted"/>
<evidence type="ECO:0000313" key="3">
    <source>
        <dbReference type="RefSeq" id="XP_036672415.1"/>
    </source>
</evidence>
<gene>
    <name evidence="3" type="primary">LOC108020024</name>
</gene>
<sequence>MFSQQYLYGVFIFLSLVMKVNSYLEFTNVKCEALDKEFCGFDYCILKAVNRSYKYVSLKVKLFRTPVTKVKLNLGLYKRLNGYKPFLYNLTIDACKFLKFPKSNPVVTFFYEFFKDFSNINHTCPYDHDLVLEKMSYSSVYNHFTTKLPFPEGSYMLEMHWIAYDIKRAITKFYWSLS</sequence>
<dbReference type="Pfam" id="PF06477">
    <property type="entry name" value="DUF1091"/>
    <property type="match status" value="1"/>
</dbReference>
<dbReference type="AlphaFoldDB" id="A0AB40A6F9"/>
<evidence type="ECO:0000256" key="1">
    <source>
        <dbReference type="SAM" id="SignalP"/>
    </source>
</evidence>
<keyword evidence="2" id="KW-1185">Reference proteome</keyword>
<protein>
    <recommendedName>
        <fullName evidence="4">MD-2-related lipid-recognition domain-containing protein</fullName>
    </recommendedName>
</protein>
<keyword evidence="1" id="KW-0732">Signal</keyword>
<dbReference type="InterPro" id="IPR010512">
    <property type="entry name" value="DUF1091"/>
</dbReference>
<dbReference type="Proteomes" id="UP001652628">
    <property type="component" value="Chromosome 3"/>
</dbReference>
<feature type="chain" id="PRO_5044332856" description="MD-2-related lipid-recognition domain-containing protein" evidence="1">
    <location>
        <begin position="23"/>
        <end position="178"/>
    </location>
</feature>
<evidence type="ECO:0008006" key="4">
    <source>
        <dbReference type="Google" id="ProtNLM"/>
    </source>
</evidence>
<name>A0AB40A6F9_DROSZ</name>